<protein>
    <submittedName>
        <fullName evidence="2">Uncharacterized protein</fullName>
    </submittedName>
</protein>
<dbReference type="AlphaFoldDB" id="A0A3P8AYT5"/>
<keyword evidence="3" id="KW-1185">Reference proteome</keyword>
<evidence type="ECO:0000256" key="1">
    <source>
        <dbReference type="SAM" id="MobiDB-lite"/>
    </source>
</evidence>
<proteinExistence type="predicted"/>
<feature type="region of interest" description="Disordered" evidence="1">
    <location>
        <begin position="48"/>
        <end position="80"/>
    </location>
</feature>
<evidence type="ECO:0000313" key="3">
    <source>
        <dbReference type="Proteomes" id="UP000269396"/>
    </source>
</evidence>
<accession>A0A3P8AYT5</accession>
<dbReference type="Gene3D" id="2.60.220.30">
    <property type="match status" value="1"/>
</dbReference>
<organism evidence="2 3">
    <name type="scientific">Schistosoma mattheei</name>
    <dbReference type="NCBI Taxonomy" id="31246"/>
    <lineage>
        <taxon>Eukaryota</taxon>
        <taxon>Metazoa</taxon>
        <taxon>Spiralia</taxon>
        <taxon>Lophotrochozoa</taxon>
        <taxon>Platyhelminthes</taxon>
        <taxon>Trematoda</taxon>
        <taxon>Digenea</taxon>
        <taxon>Strigeidida</taxon>
        <taxon>Schistosomatoidea</taxon>
        <taxon>Schistosomatidae</taxon>
        <taxon>Schistosoma</taxon>
    </lineage>
</organism>
<evidence type="ECO:0000313" key="2">
    <source>
        <dbReference type="EMBL" id="VDP00425.1"/>
    </source>
</evidence>
<gene>
    <name evidence="2" type="ORF">SMTD_LOCUS3902</name>
</gene>
<dbReference type="EMBL" id="UZAL01008554">
    <property type="protein sequence ID" value="VDP00425.1"/>
    <property type="molecule type" value="Genomic_DNA"/>
</dbReference>
<sequence>MFHLNSFSKPGFSNIHPINELEPNDGQTPTISPTLSLHQLVFDDITSSDLHTNDEQKPSSADLISNVADPQSGISSLPTSPRTILAEKCGEFGSQGGILEIPEHNVCLRIPEGAISEEEGLQKIFIRVGPRNCVYAMFKSF</sequence>
<name>A0A3P8AYT5_9TREM</name>
<reference evidence="2 3" key="1">
    <citation type="submission" date="2018-11" db="EMBL/GenBank/DDBJ databases">
        <authorList>
            <consortium name="Pathogen Informatics"/>
        </authorList>
    </citation>
    <scope>NUCLEOTIDE SEQUENCE [LARGE SCALE GENOMIC DNA]</scope>
    <source>
        <strain>Denwood</strain>
        <strain evidence="3">Zambia</strain>
    </source>
</reference>
<dbReference type="Proteomes" id="UP000269396">
    <property type="component" value="Unassembled WGS sequence"/>
</dbReference>
<feature type="compositionally biased region" description="Polar residues" evidence="1">
    <location>
        <begin position="58"/>
        <end position="80"/>
    </location>
</feature>
<feature type="region of interest" description="Disordered" evidence="1">
    <location>
        <begin position="13"/>
        <end position="32"/>
    </location>
</feature>